<dbReference type="PANTHER" id="PTHR42850:SF2">
    <property type="entry name" value="BLL5683 PROTEIN"/>
    <property type="match status" value="1"/>
</dbReference>
<dbReference type="InterPro" id="IPR024654">
    <property type="entry name" value="Calcineurin-like_PHP_lpxH"/>
</dbReference>
<sequence>MKIAAISDIHGNLEALEAVLADIDRRGADVIVNLGDIVSGPLQPSETADLLMRLELPTIRGNHERQLLEPDLGRMGPSDRHAAQSLRPDQRDWVARLPPTQWLSDEVFLCHGTPSDDLTYFLEQITPAGCGPAPAALIEERAGDCSASLILCGHTHMPRVVRLRDGRTIVNPGSVGLQAYEDIRPHPHKVEVGSPHARYALIERTPEGWATELLSVVYDWERAARLAEARNRPDWSTALRTGLMGLSR</sequence>
<feature type="domain" description="Calcineurin-like phosphoesterase" evidence="3">
    <location>
        <begin position="1"/>
        <end position="178"/>
    </location>
</feature>
<feature type="region of interest" description="Disordered" evidence="2">
    <location>
        <begin position="68"/>
        <end position="90"/>
    </location>
</feature>
<dbReference type="PIRSF" id="PIRSF000883">
    <property type="entry name" value="Pesterase_MJ0912"/>
    <property type="match status" value="1"/>
</dbReference>
<evidence type="ECO:0000256" key="1">
    <source>
        <dbReference type="ARBA" id="ARBA00008950"/>
    </source>
</evidence>
<evidence type="ECO:0000259" key="3">
    <source>
        <dbReference type="Pfam" id="PF12850"/>
    </source>
</evidence>
<dbReference type="PANTHER" id="PTHR42850">
    <property type="entry name" value="METALLOPHOSPHOESTERASE"/>
    <property type="match status" value="1"/>
</dbReference>
<dbReference type="RefSeq" id="WP_395808925.1">
    <property type="nucleotide sequence ID" value="NZ_CP043494.1"/>
</dbReference>
<evidence type="ECO:0000313" key="4">
    <source>
        <dbReference type="EMBL" id="WNG50170.1"/>
    </source>
</evidence>
<protein>
    <submittedName>
        <fullName evidence="4">Metallophosphoesterase family protein</fullName>
    </submittedName>
</protein>
<evidence type="ECO:0000256" key="2">
    <source>
        <dbReference type="SAM" id="MobiDB-lite"/>
    </source>
</evidence>
<accession>A0ABY9X469</accession>
<proteinExistence type="inferred from homology"/>
<evidence type="ECO:0000313" key="5">
    <source>
        <dbReference type="Proteomes" id="UP001611383"/>
    </source>
</evidence>
<dbReference type="Proteomes" id="UP001611383">
    <property type="component" value="Chromosome"/>
</dbReference>
<comment type="similarity">
    <text evidence="1">Belongs to the metallophosphoesterase superfamily. YfcE family.</text>
</comment>
<dbReference type="InterPro" id="IPR050126">
    <property type="entry name" value="Ap4A_hydrolase"/>
</dbReference>
<dbReference type="InterPro" id="IPR029052">
    <property type="entry name" value="Metallo-depent_PP-like"/>
</dbReference>
<dbReference type="Pfam" id="PF12850">
    <property type="entry name" value="Metallophos_2"/>
    <property type="match status" value="1"/>
</dbReference>
<keyword evidence="5" id="KW-1185">Reference proteome</keyword>
<reference evidence="4 5" key="1">
    <citation type="submission" date="2019-08" db="EMBL/GenBank/DDBJ databases">
        <title>Archangium and Cystobacter genomes.</title>
        <authorList>
            <person name="Chen I.-C.K."/>
            <person name="Wielgoss S."/>
        </authorList>
    </citation>
    <scope>NUCLEOTIDE SEQUENCE [LARGE SCALE GENOMIC DNA]</scope>
    <source>
        <strain evidence="4 5">Cbm 6</strain>
    </source>
</reference>
<name>A0ABY9X469_9BACT</name>
<dbReference type="EMBL" id="CP043494">
    <property type="protein sequence ID" value="WNG50170.1"/>
    <property type="molecule type" value="Genomic_DNA"/>
</dbReference>
<gene>
    <name evidence="4" type="ORF">F0U60_43125</name>
</gene>
<organism evidence="4 5">
    <name type="scientific">Archangium minus</name>
    <dbReference type="NCBI Taxonomy" id="83450"/>
    <lineage>
        <taxon>Bacteria</taxon>
        <taxon>Pseudomonadati</taxon>
        <taxon>Myxococcota</taxon>
        <taxon>Myxococcia</taxon>
        <taxon>Myxococcales</taxon>
        <taxon>Cystobacterineae</taxon>
        <taxon>Archangiaceae</taxon>
        <taxon>Archangium</taxon>
    </lineage>
</organism>
<dbReference type="SUPFAM" id="SSF56300">
    <property type="entry name" value="Metallo-dependent phosphatases"/>
    <property type="match status" value="1"/>
</dbReference>
<dbReference type="InterPro" id="IPR011152">
    <property type="entry name" value="Pesterase_MJ0912"/>
</dbReference>
<dbReference type="Gene3D" id="3.60.21.10">
    <property type="match status" value="1"/>
</dbReference>
<dbReference type="CDD" id="cd00838">
    <property type="entry name" value="MPP_superfamily"/>
    <property type="match status" value="1"/>
</dbReference>